<dbReference type="EMBL" id="JAEANY010000001">
    <property type="protein sequence ID" value="MBH5321502.1"/>
    <property type="molecule type" value="Genomic_DNA"/>
</dbReference>
<sequence length="493" mass="54036">MRWGTILTLLAATLLAACSNDIEVEPPPRVEDQPVLGNQTSTMQVPLQISLDEVQRALEARTPRRLWRMNERRSDCIPATRVNPLGLGFNVTPNIACTIIGEANRGRIRLTGSGNRLTIRVPVNATLRAEDIGDIISGETADASADVIINARLSMTDNWGMRADLDLDYSWSEEPGIDFLGQRINFTERVDEELDTVIRDIERELERTFARISARPLVEDAWQKGFTTVSLNAENPPAWLRITPQRLGVTGYDVQGRSLSVNIALEARTETMIGERPDPVRPGPLPAMARDFTGDGVLVAVPVIVDYAQLEPVLLRELGEFAEGGITLPRIGVVDAAFSDVEIYATQDRRIAVGINASVTPREGVAARYGEAQGQIWLTGEPYNAANSAVISIRNLTIHGDTDRNTVDLLIALFADEQVRSKIEAALVGDFTRDYDRIIADAREAVSELQTDGVTLNLTIDEVRHGRVRATGAGLFLPVEVEGSGRLRVTLSS</sequence>
<evidence type="ECO:0000313" key="3">
    <source>
        <dbReference type="Proteomes" id="UP000602442"/>
    </source>
</evidence>
<feature type="chain" id="PRO_5045916929" evidence="1">
    <location>
        <begin position="20"/>
        <end position="493"/>
    </location>
</feature>
<reference evidence="2 3" key="1">
    <citation type="submission" date="2020-11" db="EMBL/GenBank/DDBJ databases">
        <title>Erythrobacter sediminis sp. nov., a marine bacterium from a tidal flat of Garorim Bay.</title>
        <authorList>
            <person name="Kim D."/>
            <person name="Yoo Y."/>
            <person name="Kim J.-J."/>
        </authorList>
    </citation>
    <scope>NUCLEOTIDE SEQUENCE [LARGE SCALE GENOMIC DNA]</scope>
    <source>
        <strain evidence="2 3">JGD-13</strain>
    </source>
</reference>
<dbReference type="RefSeq" id="WP_197920155.1">
    <property type="nucleotide sequence ID" value="NZ_CAWPTA010000006.1"/>
</dbReference>
<protein>
    <submittedName>
        <fullName evidence="2">DUF4403 family protein</fullName>
    </submittedName>
</protein>
<name>A0ABS0N0K7_9SPHN</name>
<proteinExistence type="predicted"/>
<dbReference type="Proteomes" id="UP000602442">
    <property type="component" value="Unassembled WGS sequence"/>
</dbReference>
<dbReference type="PROSITE" id="PS51257">
    <property type="entry name" value="PROKAR_LIPOPROTEIN"/>
    <property type="match status" value="1"/>
</dbReference>
<feature type="signal peptide" evidence="1">
    <location>
        <begin position="1"/>
        <end position="19"/>
    </location>
</feature>
<keyword evidence="1" id="KW-0732">Signal</keyword>
<dbReference type="Pfam" id="PF14356">
    <property type="entry name" value="DUF4403"/>
    <property type="match status" value="1"/>
</dbReference>
<gene>
    <name evidence="2" type="ORF">I5L03_02745</name>
</gene>
<keyword evidence="3" id="KW-1185">Reference proteome</keyword>
<accession>A0ABS0N0K7</accession>
<evidence type="ECO:0000313" key="2">
    <source>
        <dbReference type="EMBL" id="MBH5321502.1"/>
    </source>
</evidence>
<comment type="caution">
    <text evidence="2">The sequence shown here is derived from an EMBL/GenBank/DDBJ whole genome shotgun (WGS) entry which is preliminary data.</text>
</comment>
<organism evidence="2 3">
    <name type="scientific">Aurantiacibacter sediminis</name>
    <dbReference type="NCBI Taxonomy" id="2793064"/>
    <lineage>
        <taxon>Bacteria</taxon>
        <taxon>Pseudomonadati</taxon>
        <taxon>Pseudomonadota</taxon>
        <taxon>Alphaproteobacteria</taxon>
        <taxon>Sphingomonadales</taxon>
        <taxon>Erythrobacteraceae</taxon>
        <taxon>Aurantiacibacter</taxon>
    </lineage>
</organism>
<evidence type="ECO:0000256" key="1">
    <source>
        <dbReference type="SAM" id="SignalP"/>
    </source>
</evidence>
<dbReference type="InterPro" id="IPR025515">
    <property type="entry name" value="DUF4403"/>
</dbReference>